<reference evidence="2 3" key="1">
    <citation type="journal article" date="2014" name="Int. J. Syst. Evol. Microbiol.">
        <title>Nocardia vulneris sp. nov., isolated from wounds of human patients in North America.</title>
        <authorList>
            <person name="Lasker B.A."/>
            <person name="Bell M."/>
            <person name="Klenk H.P."/>
            <person name="Sproer C."/>
            <person name="Schumann C."/>
            <person name="Schumann P."/>
            <person name="Brown J.M."/>
        </authorList>
    </citation>
    <scope>NUCLEOTIDE SEQUENCE [LARGE SCALE GENOMIC DNA]</scope>
    <source>
        <strain evidence="2 3">W9851</strain>
    </source>
</reference>
<keyword evidence="3" id="KW-1185">Reference proteome</keyword>
<dbReference type="Proteomes" id="UP000031364">
    <property type="component" value="Unassembled WGS sequence"/>
</dbReference>
<dbReference type="RefSeq" id="WP_043665875.1">
    <property type="nucleotide sequence ID" value="NZ_BDCI01000021.1"/>
</dbReference>
<protein>
    <submittedName>
        <fullName evidence="2">Uncharacterized protein</fullName>
    </submittedName>
</protein>
<feature type="transmembrane region" description="Helical" evidence="1">
    <location>
        <begin position="29"/>
        <end position="50"/>
    </location>
</feature>
<sequence>MSIRFIGGYVAIVALLLYVWSTLPDKNPLFAVALLVALGAMIALNLWIRISARRQEQARKAARAGRNPVPSGE</sequence>
<accession>A0ABR4ZK34</accession>
<name>A0ABR4ZK34_9NOCA</name>
<proteinExistence type="predicted"/>
<keyword evidence="1" id="KW-0472">Membrane</keyword>
<keyword evidence="1" id="KW-0812">Transmembrane</keyword>
<keyword evidence="1" id="KW-1133">Transmembrane helix</keyword>
<evidence type="ECO:0000256" key="1">
    <source>
        <dbReference type="SAM" id="Phobius"/>
    </source>
</evidence>
<evidence type="ECO:0000313" key="2">
    <source>
        <dbReference type="EMBL" id="KIA65633.1"/>
    </source>
</evidence>
<comment type="caution">
    <text evidence="2">The sequence shown here is derived from an EMBL/GenBank/DDBJ whole genome shotgun (WGS) entry which is preliminary data.</text>
</comment>
<gene>
    <name evidence="2" type="ORF">FG87_06220</name>
</gene>
<feature type="transmembrane region" description="Helical" evidence="1">
    <location>
        <begin position="5"/>
        <end position="23"/>
    </location>
</feature>
<evidence type="ECO:0000313" key="3">
    <source>
        <dbReference type="Proteomes" id="UP000031364"/>
    </source>
</evidence>
<dbReference type="EMBL" id="JNFP01000006">
    <property type="protein sequence ID" value="KIA65633.1"/>
    <property type="molecule type" value="Genomic_DNA"/>
</dbReference>
<organism evidence="2 3">
    <name type="scientific">Nocardia vulneris</name>
    <dbReference type="NCBI Taxonomy" id="1141657"/>
    <lineage>
        <taxon>Bacteria</taxon>
        <taxon>Bacillati</taxon>
        <taxon>Actinomycetota</taxon>
        <taxon>Actinomycetes</taxon>
        <taxon>Mycobacteriales</taxon>
        <taxon>Nocardiaceae</taxon>
        <taxon>Nocardia</taxon>
    </lineage>
</organism>